<dbReference type="EMBL" id="LT670844">
    <property type="protein sequence ID" value="SHJ95192.1"/>
    <property type="molecule type" value="Genomic_DNA"/>
</dbReference>
<gene>
    <name evidence="8" type="ORF">SAMN05444159_1999</name>
</gene>
<comment type="subcellular location">
    <subcellularLocation>
        <location evidence="1">Membrane</location>
        <topology evidence="1">Single-pass membrane protein</topology>
    </subcellularLocation>
</comment>
<sequence length="407" mass="43137">MSLEPEPDIRPGGDNDSDRAASMRLRAERPRVTRLSRKVLAGGAAIGSLAIFGAVFWALQNNRSHTSAPSELYTIDHHNVADGLNGLPRDYAGVPRQVPPLGPALPGDLGRPILNAQNAPSGAVPSIDGEQQRIGQEIEAARLSRLFASTSIRELALPSVQSASSDSSAPTSTQPGQPAQSSVDETLGQNGQDRKLAFVNASVDRRTTSPDRIAAPASSYVVQAGNVIPGSLITGIRSDLPGQITAQVTENVYDSPTGRFLLVPQGTRLIGVYDSQVSFGQSRVLLVWTRLIMPNGRSIVLERQPGADTAGYAGLEDEVDNHWGGLFKAALLSTLLGVGSELGAGSDTGNNGDIIQALRRGSSDSLNQTGQKVVQRNLNIQPTLTIRPGFPVRVIVNRDLVLEPYKG</sequence>
<dbReference type="Gene3D" id="2.40.128.260">
    <property type="entry name" value="Type IV secretion system, VirB10/TraB/TrbI"/>
    <property type="match status" value="1"/>
</dbReference>
<evidence type="ECO:0000256" key="2">
    <source>
        <dbReference type="ARBA" id="ARBA00010265"/>
    </source>
</evidence>
<keyword evidence="5 7" id="KW-0472">Membrane</keyword>
<reference evidence="8 9" key="1">
    <citation type="submission" date="2016-11" db="EMBL/GenBank/DDBJ databases">
        <authorList>
            <person name="Jaros S."/>
            <person name="Januszkiewicz K."/>
            <person name="Wedrychowicz H."/>
        </authorList>
    </citation>
    <scope>NUCLEOTIDE SEQUENCE [LARGE SCALE GENOMIC DNA]</scope>
    <source>
        <strain evidence="8 9">GAS499</strain>
    </source>
</reference>
<keyword evidence="3 7" id="KW-0812">Transmembrane</keyword>
<dbReference type="GO" id="GO:0016020">
    <property type="term" value="C:membrane"/>
    <property type="evidence" value="ECO:0007669"/>
    <property type="project" value="UniProtKB-SubCell"/>
</dbReference>
<feature type="compositionally biased region" description="Basic and acidic residues" evidence="6">
    <location>
        <begin position="7"/>
        <end position="25"/>
    </location>
</feature>
<protein>
    <submittedName>
        <fullName evidence="8">Type IV secretion system protein VirB10</fullName>
    </submittedName>
</protein>
<feature type="region of interest" description="Disordered" evidence="6">
    <location>
        <begin position="1"/>
        <end position="25"/>
    </location>
</feature>
<organism evidence="8 9">
    <name type="scientific">Bradyrhizobium lablabi</name>
    <dbReference type="NCBI Taxonomy" id="722472"/>
    <lineage>
        <taxon>Bacteria</taxon>
        <taxon>Pseudomonadati</taxon>
        <taxon>Pseudomonadota</taxon>
        <taxon>Alphaproteobacteria</taxon>
        <taxon>Hyphomicrobiales</taxon>
        <taxon>Nitrobacteraceae</taxon>
        <taxon>Bradyrhizobium</taxon>
    </lineage>
</organism>
<evidence type="ECO:0000313" key="9">
    <source>
        <dbReference type="Proteomes" id="UP000189935"/>
    </source>
</evidence>
<evidence type="ECO:0000256" key="7">
    <source>
        <dbReference type="SAM" id="Phobius"/>
    </source>
</evidence>
<dbReference type="InterPro" id="IPR042217">
    <property type="entry name" value="T4SS_VirB10/TrbI"/>
</dbReference>
<dbReference type="CDD" id="cd16429">
    <property type="entry name" value="VirB10"/>
    <property type="match status" value="1"/>
</dbReference>
<evidence type="ECO:0000256" key="6">
    <source>
        <dbReference type="SAM" id="MobiDB-lite"/>
    </source>
</evidence>
<feature type="compositionally biased region" description="Polar residues" evidence="6">
    <location>
        <begin position="175"/>
        <end position="191"/>
    </location>
</feature>
<evidence type="ECO:0000313" key="8">
    <source>
        <dbReference type="EMBL" id="SHJ95192.1"/>
    </source>
</evidence>
<feature type="region of interest" description="Disordered" evidence="6">
    <location>
        <begin position="159"/>
        <end position="191"/>
    </location>
</feature>
<feature type="compositionally biased region" description="Low complexity" evidence="6">
    <location>
        <begin position="159"/>
        <end position="174"/>
    </location>
</feature>
<dbReference type="Pfam" id="PF03743">
    <property type="entry name" value="TrbI"/>
    <property type="match status" value="1"/>
</dbReference>
<evidence type="ECO:0000256" key="4">
    <source>
        <dbReference type="ARBA" id="ARBA00022989"/>
    </source>
</evidence>
<accession>A0A1M6NHR9</accession>
<keyword evidence="4 7" id="KW-1133">Transmembrane helix</keyword>
<evidence type="ECO:0000256" key="3">
    <source>
        <dbReference type="ARBA" id="ARBA00022692"/>
    </source>
</evidence>
<name>A0A1M6NHR9_9BRAD</name>
<dbReference type="AlphaFoldDB" id="A0A1M6NHR9"/>
<dbReference type="Proteomes" id="UP000189935">
    <property type="component" value="Chromosome I"/>
</dbReference>
<feature type="transmembrane region" description="Helical" evidence="7">
    <location>
        <begin position="39"/>
        <end position="59"/>
    </location>
</feature>
<dbReference type="InterPro" id="IPR005498">
    <property type="entry name" value="T4SS_VirB10/TraB/TrbI"/>
</dbReference>
<comment type="similarity">
    <text evidence="2">Belongs to the TrbI/VirB10 family.</text>
</comment>
<evidence type="ECO:0000256" key="5">
    <source>
        <dbReference type="ARBA" id="ARBA00023136"/>
    </source>
</evidence>
<proteinExistence type="inferred from homology"/>
<evidence type="ECO:0000256" key="1">
    <source>
        <dbReference type="ARBA" id="ARBA00004167"/>
    </source>
</evidence>